<keyword evidence="4" id="KW-1185">Reference proteome</keyword>
<comment type="caution">
    <text evidence="3">The sequence shown here is derived from an EMBL/GenBank/DDBJ whole genome shotgun (WGS) entry which is preliminary data.</text>
</comment>
<gene>
    <name evidence="3" type="ORF">B4U80_09891</name>
</gene>
<proteinExistence type="predicted"/>
<dbReference type="GO" id="GO:0005576">
    <property type="term" value="C:extracellular region"/>
    <property type="evidence" value="ECO:0007669"/>
    <property type="project" value="InterPro"/>
</dbReference>
<evidence type="ECO:0000313" key="3">
    <source>
        <dbReference type="EMBL" id="RWS24144.1"/>
    </source>
</evidence>
<feature type="non-terminal residue" evidence="3">
    <location>
        <position position="1"/>
    </location>
</feature>
<dbReference type="SMART" id="SM00494">
    <property type="entry name" value="ChtBD2"/>
    <property type="match status" value="1"/>
</dbReference>
<dbReference type="OrthoDB" id="6407151at2759"/>
<dbReference type="InterPro" id="IPR002557">
    <property type="entry name" value="Chitin-bd_dom"/>
</dbReference>
<dbReference type="EMBL" id="NCKV01005309">
    <property type="protein sequence ID" value="RWS24144.1"/>
    <property type="molecule type" value="Genomic_DNA"/>
</dbReference>
<dbReference type="GO" id="GO:0008061">
    <property type="term" value="F:chitin binding"/>
    <property type="evidence" value="ECO:0007669"/>
    <property type="project" value="InterPro"/>
</dbReference>
<dbReference type="Proteomes" id="UP000288716">
    <property type="component" value="Unassembled WGS sequence"/>
</dbReference>
<evidence type="ECO:0000256" key="1">
    <source>
        <dbReference type="SAM" id="MobiDB-lite"/>
    </source>
</evidence>
<dbReference type="Pfam" id="PF01607">
    <property type="entry name" value="CBM_14"/>
    <property type="match status" value="1"/>
</dbReference>
<dbReference type="PANTHER" id="PTHR22933">
    <property type="entry name" value="FI18007P1-RELATED"/>
    <property type="match status" value="1"/>
</dbReference>
<dbReference type="STRING" id="299467.A0A443S9K1"/>
<evidence type="ECO:0000259" key="2">
    <source>
        <dbReference type="PROSITE" id="PS50940"/>
    </source>
</evidence>
<dbReference type="SUPFAM" id="SSF57625">
    <property type="entry name" value="Invertebrate chitin-binding proteins"/>
    <property type="match status" value="1"/>
</dbReference>
<organism evidence="3 4">
    <name type="scientific">Leptotrombidium deliense</name>
    <dbReference type="NCBI Taxonomy" id="299467"/>
    <lineage>
        <taxon>Eukaryota</taxon>
        <taxon>Metazoa</taxon>
        <taxon>Ecdysozoa</taxon>
        <taxon>Arthropoda</taxon>
        <taxon>Chelicerata</taxon>
        <taxon>Arachnida</taxon>
        <taxon>Acari</taxon>
        <taxon>Acariformes</taxon>
        <taxon>Trombidiformes</taxon>
        <taxon>Prostigmata</taxon>
        <taxon>Anystina</taxon>
        <taxon>Parasitengona</taxon>
        <taxon>Trombiculoidea</taxon>
        <taxon>Trombiculidae</taxon>
        <taxon>Leptotrombidium</taxon>
    </lineage>
</organism>
<dbReference type="PANTHER" id="PTHR22933:SF31">
    <property type="entry name" value="FI18007P1"/>
    <property type="match status" value="1"/>
</dbReference>
<evidence type="ECO:0000313" key="4">
    <source>
        <dbReference type="Proteomes" id="UP000288716"/>
    </source>
</evidence>
<dbReference type="InterPro" id="IPR036508">
    <property type="entry name" value="Chitin-bd_dom_sf"/>
</dbReference>
<dbReference type="AlphaFoldDB" id="A0A443S9K1"/>
<name>A0A443S9K1_9ACAR</name>
<protein>
    <recommendedName>
        <fullName evidence="2">Chitin-binding type-2 domain-containing protein</fullName>
    </recommendedName>
</protein>
<sequence>IYQPTIYQQIVQPSNYKPGTGFSTLPSNIADIVGHGIDKSFSCSGKAYGYYADVKNYCHLYHICTQAKVAIGKTLTHFTYFCSYGLIFDQKFLTCVKPEDAAVPCSEAEDYYHETAVTFEEKRRKETLLNVATSPNGNIPINSQQSNGQPFDVQLTRLKTTTNVNSGLLNRVPINPTNPVISSHSNIAGEQLTGVVASDVNIASNIPPLRPPLSTSLQQGSNTAQINRVSLVNSASNVPLADSASSAGNPFVELRPDAHTSSDNNQQVADQLKQRNGIVHNPQIIQTIIQRP</sequence>
<feature type="region of interest" description="Disordered" evidence="1">
    <location>
        <begin position="240"/>
        <end position="268"/>
    </location>
</feature>
<feature type="domain" description="Chitin-binding type-2" evidence="2">
    <location>
        <begin position="40"/>
        <end position="107"/>
    </location>
</feature>
<dbReference type="PROSITE" id="PS50940">
    <property type="entry name" value="CHIT_BIND_II"/>
    <property type="match status" value="1"/>
</dbReference>
<reference evidence="3 4" key="1">
    <citation type="journal article" date="2018" name="Gigascience">
        <title>Genomes of trombidid mites reveal novel predicted allergens and laterally-transferred genes associated with secondary metabolism.</title>
        <authorList>
            <person name="Dong X."/>
            <person name="Chaisiri K."/>
            <person name="Xia D."/>
            <person name="Armstrong S.D."/>
            <person name="Fang Y."/>
            <person name="Donnelly M.J."/>
            <person name="Kadowaki T."/>
            <person name="McGarry J.W."/>
            <person name="Darby A.C."/>
            <person name="Makepeace B.L."/>
        </authorList>
    </citation>
    <scope>NUCLEOTIDE SEQUENCE [LARGE SCALE GENOMIC DNA]</scope>
    <source>
        <strain evidence="3">UoL-UT</strain>
    </source>
</reference>
<accession>A0A443S9K1</accession>
<dbReference type="InterPro" id="IPR052976">
    <property type="entry name" value="Scoloptoxin-like"/>
</dbReference>
<dbReference type="VEuPathDB" id="VectorBase:LDEU007897"/>